<comment type="caution">
    <text evidence="4">The sequence shown here is derived from an EMBL/GenBank/DDBJ whole genome shotgun (WGS) entry which is preliminary data.</text>
</comment>
<dbReference type="InterPro" id="IPR036397">
    <property type="entry name" value="RNaseH_sf"/>
</dbReference>
<evidence type="ECO:0000313" key="5">
    <source>
        <dbReference type="Proteomes" id="UP000193118"/>
    </source>
</evidence>
<dbReference type="InterPro" id="IPR013520">
    <property type="entry name" value="Ribonucl_H"/>
</dbReference>
<evidence type="ECO:0000256" key="2">
    <source>
        <dbReference type="ARBA" id="ARBA00026073"/>
    </source>
</evidence>
<sequence>MAQASDRWPLLAACFGRLGVPVAVVDIESTGGNLFEDRITEVALLRFENGRVERHEWLVNPQQPLSAFITRLTGISNEMVAGAPLFADLAAELLPLLRGSLLVAHNSRFDYTFLRHEFRRAGVDFAAPALCSVQLSRRLYPQFHKHNLDSIIERFGIRAESRHRAMTDVLALADFLEASLAEKGGEWENHCRALMNPKLPPAWLGADLAEQVYALPDTPGVSVWLDGRGRALDIRVHEKAFAEVAAMLHLKKNQPFVLETGSLRFIPALGALHALWLKAQLAQQYGIRPSESANRYLTVQFAPDEQARLQARVVPLAEGSRRQPPNGLFIHKKAAKRALAEWAQAHGLCPSSLDILPQTHAKGVPCPVREVGRCDGGCATAEGIEVQNRRISSLAHNLPVADWGRARKIEIVESDNLSGRSVVLHCEGGALALPDGQWYFDETLPPLLKAKFKQGKAAVRVLEAV</sequence>
<dbReference type="STRING" id="194197.BWD09_07620"/>
<dbReference type="EMBL" id="MTBO01000017">
    <property type="protein sequence ID" value="OSI16228.1"/>
    <property type="molecule type" value="Genomic_DNA"/>
</dbReference>
<dbReference type="CDD" id="cd06127">
    <property type="entry name" value="DEDDh"/>
    <property type="match status" value="1"/>
</dbReference>
<dbReference type="GO" id="GO:0008408">
    <property type="term" value="F:3'-5' exonuclease activity"/>
    <property type="evidence" value="ECO:0007669"/>
    <property type="project" value="TreeGrafter"/>
</dbReference>
<dbReference type="Gene3D" id="3.30.420.10">
    <property type="entry name" value="Ribonuclease H-like superfamily/Ribonuclease H"/>
    <property type="match status" value="1"/>
</dbReference>
<feature type="domain" description="Exonuclease" evidence="3">
    <location>
        <begin position="21"/>
        <end position="185"/>
    </location>
</feature>
<dbReference type="SMART" id="SM00479">
    <property type="entry name" value="EXOIII"/>
    <property type="match status" value="1"/>
</dbReference>
<accession>A0A1X3D8I9</accession>
<dbReference type="RefSeq" id="WP_085366111.1">
    <property type="nucleotide sequence ID" value="NZ_CAUJPZ010000031.1"/>
</dbReference>
<dbReference type="Pfam" id="PF00929">
    <property type="entry name" value="RNase_T"/>
    <property type="match status" value="1"/>
</dbReference>
<dbReference type="SUPFAM" id="SSF53098">
    <property type="entry name" value="Ribonuclease H-like"/>
    <property type="match status" value="1"/>
</dbReference>
<comment type="function">
    <text evidence="1">DNA polymerase III is a complex, multichain enzyme responsible for most of the replicative synthesis in bacteria. The epsilon subunit contain the editing function and is a proofreading 3'-5' exonuclease.</text>
</comment>
<organism evidence="4 5">
    <name type="scientific">Neisseria dentiae</name>
    <dbReference type="NCBI Taxonomy" id="194197"/>
    <lineage>
        <taxon>Bacteria</taxon>
        <taxon>Pseudomonadati</taxon>
        <taxon>Pseudomonadota</taxon>
        <taxon>Betaproteobacteria</taxon>
        <taxon>Neisseriales</taxon>
        <taxon>Neisseriaceae</taxon>
        <taxon>Neisseria</taxon>
    </lineage>
</organism>
<dbReference type="PANTHER" id="PTHR30231:SF37">
    <property type="entry name" value="EXODEOXYRIBONUCLEASE 10"/>
    <property type="match status" value="1"/>
</dbReference>
<dbReference type="InterPro" id="IPR012337">
    <property type="entry name" value="RNaseH-like_sf"/>
</dbReference>
<dbReference type="OrthoDB" id="9803913at2"/>
<dbReference type="PANTHER" id="PTHR30231">
    <property type="entry name" value="DNA POLYMERASE III SUBUNIT EPSILON"/>
    <property type="match status" value="1"/>
</dbReference>
<gene>
    <name evidence="4" type="ORF">BWD09_07620</name>
</gene>
<evidence type="ECO:0000313" key="4">
    <source>
        <dbReference type="EMBL" id="OSI16228.1"/>
    </source>
</evidence>
<comment type="subunit">
    <text evidence="2">DNA polymerase III contains a core (composed of alpha, epsilon and theta chains) that associates with a tau subunit. This core dimerizes to form the POLIII' complex. PolIII' associates with the gamma complex (composed of gamma, delta, delta', psi and chi chains) and with the beta chain to form the complete DNA polymerase III complex.</text>
</comment>
<evidence type="ECO:0000256" key="1">
    <source>
        <dbReference type="ARBA" id="ARBA00025483"/>
    </source>
</evidence>
<dbReference type="GO" id="GO:0045004">
    <property type="term" value="P:DNA replication proofreading"/>
    <property type="evidence" value="ECO:0007669"/>
    <property type="project" value="TreeGrafter"/>
</dbReference>
<dbReference type="AlphaFoldDB" id="A0A1X3D8I9"/>
<evidence type="ECO:0000259" key="3">
    <source>
        <dbReference type="SMART" id="SM00479"/>
    </source>
</evidence>
<protein>
    <submittedName>
        <fullName evidence="4">DNA polymerase III subunit epsilon</fullName>
    </submittedName>
</protein>
<dbReference type="FunFam" id="3.30.420.10:FF:000045">
    <property type="entry name" value="3'-5' exonuclease DinG"/>
    <property type="match status" value="1"/>
</dbReference>
<dbReference type="GeneID" id="94581298"/>
<keyword evidence="5" id="KW-1185">Reference proteome</keyword>
<dbReference type="Proteomes" id="UP000193118">
    <property type="component" value="Unassembled WGS sequence"/>
</dbReference>
<name>A0A1X3D8I9_9NEIS</name>
<proteinExistence type="predicted"/>
<dbReference type="GO" id="GO:0003676">
    <property type="term" value="F:nucleic acid binding"/>
    <property type="evidence" value="ECO:0007669"/>
    <property type="project" value="InterPro"/>
</dbReference>
<reference evidence="5" key="1">
    <citation type="submission" date="2017-01" db="EMBL/GenBank/DDBJ databases">
        <authorList>
            <person name="Wolfgang W.J."/>
            <person name="Cole J."/>
            <person name="Wroblewski D."/>
            <person name="Mcginnis J."/>
            <person name="Musser K.A."/>
        </authorList>
    </citation>
    <scope>NUCLEOTIDE SEQUENCE [LARGE SCALE GENOMIC DNA]</scope>
    <source>
        <strain evidence="5">DSM 19151</strain>
    </source>
</reference>
<dbReference type="GO" id="GO:0005829">
    <property type="term" value="C:cytosol"/>
    <property type="evidence" value="ECO:0007669"/>
    <property type="project" value="TreeGrafter"/>
</dbReference>